<dbReference type="OrthoDB" id="5229017at2759"/>
<comment type="caution">
    <text evidence="2">The sequence shown here is derived from an EMBL/GenBank/DDBJ whole genome shotgun (WGS) entry which is preliminary data.</text>
</comment>
<dbReference type="EMBL" id="VIGI01000011">
    <property type="protein sequence ID" value="KAB8294125.1"/>
    <property type="molecule type" value="Genomic_DNA"/>
</dbReference>
<evidence type="ECO:0000313" key="2">
    <source>
        <dbReference type="EMBL" id="KAB8294125.1"/>
    </source>
</evidence>
<sequence>MKTTSIEADTPSGQDRGHPIHPILGNYHLPVEIENARKQSGVHNLSREGWGEDKCRNYLIRLCSDVPRNFPYTDGLRILHPRLQARFGDENVDLALGVLEELIEVEELPPFAPSVFQRWKHEHLRRKASSCKRSCSPSLSNSSAGRLHKPPCPPYNHHTSASRAHQSTYSIQGRGRARKKLVEPQISPSCIPYCESCNSKIAHQPSWKIEHSVFVSVGGKPPTLAYCPTPAELHKGMWDPEYGRGGARARPDTAQSSLPETAIEPTEPHATSSKYSTPTRSFMNNAKRELSHRVMSALSETREDPTNVPSEARMELIDVENYGGILNDRVSAKSKAAQTVGDQNKTRKVSAIKNVALPPGREIPNANFARKNELIPGGQPTPDYLLGLRQPTFDDVVDKLYESKDNKSARCPELNPLRFYLSKYHSVPASPSDFFDGGLDYKWAPSEVIESTESDISSTYSASGIDEVLRLTHLTYEDSYNITDNHQVENMHHTHTTDCFEQLESGRFSISESHTTGIFEDQEEEILYPTVYVRPTENISNKKSSVENLMKDAHEHQGRNSYDGTCKSWECRYRHEYRKSVGDIVKWNEPSSGYSELEESEISEVSHLSPTVYSPPSSLDPLNKYKGFPRMAQQTRREGSSSSENFEVTVPQLFKPQFSNSPGKVNITPPARLFERSYISNFPLRVESSAAFGVAGSQQNSILATTEHRLSLKPPMNSAQHTLTNEHLTI</sequence>
<feature type="region of interest" description="Disordered" evidence="1">
    <location>
        <begin position="1"/>
        <end position="21"/>
    </location>
</feature>
<feature type="compositionally biased region" description="Polar residues" evidence="1">
    <location>
        <begin position="269"/>
        <end position="280"/>
    </location>
</feature>
<dbReference type="AlphaFoldDB" id="A0A5N6JYJ8"/>
<name>A0A5N6JYJ8_MONLA</name>
<feature type="compositionally biased region" description="Polar residues" evidence="1">
    <location>
        <begin position="1"/>
        <end position="13"/>
    </location>
</feature>
<evidence type="ECO:0000256" key="1">
    <source>
        <dbReference type="SAM" id="MobiDB-lite"/>
    </source>
</evidence>
<gene>
    <name evidence="2" type="ORF">EYC80_009573</name>
</gene>
<feature type="region of interest" description="Disordered" evidence="1">
    <location>
        <begin position="135"/>
        <end position="177"/>
    </location>
</feature>
<feature type="compositionally biased region" description="Polar residues" evidence="1">
    <location>
        <begin position="157"/>
        <end position="171"/>
    </location>
</feature>
<keyword evidence="3" id="KW-1185">Reference proteome</keyword>
<accession>A0A5N6JYJ8</accession>
<organism evidence="2 3">
    <name type="scientific">Monilinia laxa</name>
    <name type="common">Brown rot fungus</name>
    <name type="synonym">Sclerotinia laxa</name>
    <dbReference type="NCBI Taxonomy" id="61186"/>
    <lineage>
        <taxon>Eukaryota</taxon>
        <taxon>Fungi</taxon>
        <taxon>Dikarya</taxon>
        <taxon>Ascomycota</taxon>
        <taxon>Pezizomycotina</taxon>
        <taxon>Leotiomycetes</taxon>
        <taxon>Helotiales</taxon>
        <taxon>Sclerotiniaceae</taxon>
        <taxon>Monilinia</taxon>
    </lineage>
</organism>
<evidence type="ECO:0000313" key="3">
    <source>
        <dbReference type="Proteomes" id="UP000326757"/>
    </source>
</evidence>
<proteinExistence type="predicted"/>
<dbReference type="Proteomes" id="UP000326757">
    <property type="component" value="Unassembled WGS sequence"/>
</dbReference>
<protein>
    <submittedName>
        <fullName evidence="2">Uncharacterized protein</fullName>
    </submittedName>
</protein>
<feature type="compositionally biased region" description="Low complexity" evidence="1">
    <location>
        <begin position="135"/>
        <end position="144"/>
    </location>
</feature>
<feature type="region of interest" description="Disordered" evidence="1">
    <location>
        <begin position="243"/>
        <end position="280"/>
    </location>
</feature>
<reference evidence="2 3" key="1">
    <citation type="submission" date="2019-06" db="EMBL/GenBank/DDBJ databases">
        <title>Genome Sequence of the Brown Rot Fungal Pathogen Monilinia laxa.</title>
        <authorList>
            <person name="De Miccolis Angelini R.M."/>
            <person name="Landi L."/>
            <person name="Abate D."/>
            <person name="Pollastro S."/>
            <person name="Romanazzi G."/>
            <person name="Faretra F."/>
        </authorList>
    </citation>
    <scope>NUCLEOTIDE SEQUENCE [LARGE SCALE GENOMIC DNA]</scope>
    <source>
        <strain evidence="2 3">Mlax316</strain>
    </source>
</reference>